<dbReference type="InterPro" id="IPR012460">
    <property type="entry name" value="DUF1667"/>
</dbReference>
<dbReference type="RefSeq" id="WP_066731018.1">
    <property type="nucleotide sequence ID" value="NZ_JAJCIQ010000004.1"/>
</dbReference>
<dbReference type="SUPFAM" id="SSF53706">
    <property type="entry name" value="Formate dehydrogenase/DMSO reductase, domains 1-3"/>
    <property type="match status" value="1"/>
</dbReference>
<dbReference type="InterPro" id="IPR036593">
    <property type="entry name" value="CPE0013-like_sf"/>
</dbReference>
<dbReference type="Proteomes" id="UP001299546">
    <property type="component" value="Unassembled WGS sequence"/>
</dbReference>
<proteinExistence type="predicted"/>
<comment type="caution">
    <text evidence="1">The sequence shown here is derived from an EMBL/GenBank/DDBJ whole genome shotgun (WGS) entry which is preliminary data.</text>
</comment>
<dbReference type="Pfam" id="PF07892">
    <property type="entry name" value="DUF1667"/>
    <property type="match status" value="1"/>
</dbReference>
<evidence type="ECO:0000313" key="2">
    <source>
        <dbReference type="Proteomes" id="UP001299546"/>
    </source>
</evidence>
<name>A0ABS8DI24_9FIRM</name>
<dbReference type="SUPFAM" id="SSF160148">
    <property type="entry name" value="CPE0013-like"/>
    <property type="match status" value="1"/>
</dbReference>
<dbReference type="PANTHER" id="PTHR39450:SF1">
    <property type="entry name" value="DUF1667 DOMAIN-CONTAINING PROTEIN"/>
    <property type="match status" value="1"/>
</dbReference>
<sequence>MERKLTCIGCPLGCEVTVELAGEEVLSVTGNTCPRGEAYARKEVTSPTRIVTTTVRVEGGMLPVVSVKTKSDIPKDKIMDCVRELQKVTVKAPIQIGDIICEDVAGTGVSVEATKNVKMDN</sequence>
<protein>
    <submittedName>
        <fullName evidence="1">DUF1667 domain-containing protein</fullName>
    </submittedName>
</protein>
<evidence type="ECO:0000313" key="1">
    <source>
        <dbReference type="EMBL" id="MCB7388047.1"/>
    </source>
</evidence>
<accession>A0ABS8DI24</accession>
<keyword evidence="2" id="KW-1185">Reference proteome</keyword>
<organism evidence="1 2">
    <name type="scientific">Bariatricus massiliensis</name>
    <dbReference type="NCBI Taxonomy" id="1745713"/>
    <lineage>
        <taxon>Bacteria</taxon>
        <taxon>Bacillati</taxon>
        <taxon>Bacillota</taxon>
        <taxon>Clostridia</taxon>
        <taxon>Lachnospirales</taxon>
        <taxon>Lachnospiraceae</taxon>
        <taxon>Bariatricus</taxon>
    </lineage>
</organism>
<dbReference type="EMBL" id="JAJCIS010000008">
    <property type="protein sequence ID" value="MCB7388047.1"/>
    <property type="molecule type" value="Genomic_DNA"/>
</dbReference>
<reference evidence="1 2" key="1">
    <citation type="submission" date="2021-10" db="EMBL/GenBank/DDBJ databases">
        <title>Collection of gut derived symbiotic bacterial strains cultured from healthy donors.</title>
        <authorList>
            <person name="Lin H."/>
            <person name="Littmann E."/>
            <person name="Kohout C."/>
            <person name="Pamer E.G."/>
        </authorList>
    </citation>
    <scope>NUCLEOTIDE SEQUENCE [LARGE SCALE GENOMIC DNA]</scope>
    <source>
        <strain evidence="1 2">DFI.1.165</strain>
    </source>
</reference>
<dbReference type="PANTHER" id="PTHR39450">
    <property type="entry name" value="MOLYBDOPTERIN OXIDOREDUCTASE, 4FE-4S CLUSTER-BINDING SUBUNIT"/>
    <property type="match status" value="1"/>
</dbReference>
<gene>
    <name evidence="1" type="ORF">LIZ65_12195</name>
</gene>
<dbReference type="Gene3D" id="3.10.530.10">
    <property type="entry name" value="CPE0013-like"/>
    <property type="match status" value="1"/>
</dbReference>